<feature type="transmembrane region" description="Helical" evidence="2">
    <location>
        <begin position="16"/>
        <end position="36"/>
    </location>
</feature>
<reference evidence="3" key="2">
    <citation type="submission" date="2023-05" db="EMBL/GenBank/DDBJ databases">
        <authorList>
            <consortium name="Lawrence Berkeley National Laboratory"/>
            <person name="Steindorff A."/>
            <person name="Hensen N."/>
            <person name="Bonometti L."/>
            <person name="Westerberg I."/>
            <person name="Brannstrom I.O."/>
            <person name="Guillou S."/>
            <person name="Cros-Aarteil S."/>
            <person name="Calhoun S."/>
            <person name="Haridas S."/>
            <person name="Kuo A."/>
            <person name="Mondo S."/>
            <person name="Pangilinan J."/>
            <person name="Riley R."/>
            <person name="Labutti K."/>
            <person name="Andreopoulos B."/>
            <person name="Lipzen A."/>
            <person name="Chen C."/>
            <person name="Yanf M."/>
            <person name="Daum C."/>
            <person name="Ng V."/>
            <person name="Clum A."/>
            <person name="Ohm R."/>
            <person name="Martin F."/>
            <person name="Silar P."/>
            <person name="Natvig D."/>
            <person name="Lalanne C."/>
            <person name="Gautier V."/>
            <person name="Ament-Velasquez S.L."/>
            <person name="Kruys A."/>
            <person name="Hutchinson M.I."/>
            <person name="Powell A.J."/>
            <person name="Barry K."/>
            <person name="Miller A.N."/>
            <person name="Grigoriev I.V."/>
            <person name="Debuchy R."/>
            <person name="Gladieux P."/>
            <person name="Thoren M.H."/>
            <person name="Johannesson H."/>
        </authorList>
    </citation>
    <scope>NUCLEOTIDE SEQUENCE</scope>
    <source>
        <strain evidence="3">CBS 123565</strain>
    </source>
</reference>
<feature type="region of interest" description="Disordered" evidence="1">
    <location>
        <begin position="179"/>
        <end position="220"/>
    </location>
</feature>
<evidence type="ECO:0000256" key="2">
    <source>
        <dbReference type="SAM" id="Phobius"/>
    </source>
</evidence>
<gene>
    <name evidence="3" type="ORF">BT67DRAFT_166808</name>
</gene>
<comment type="caution">
    <text evidence="3">The sequence shown here is derived from an EMBL/GenBank/DDBJ whole genome shotgun (WGS) entry which is preliminary data.</text>
</comment>
<accession>A0AAN6UEN7</accession>
<dbReference type="Proteomes" id="UP001304895">
    <property type="component" value="Unassembled WGS sequence"/>
</dbReference>
<dbReference type="EMBL" id="MU853427">
    <property type="protein sequence ID" value="KAK4131231.1"/>
    <property type="molecule type" value="Genomic_DNA"/>
</dbReference>
<organism evidence="3 4">
    <name type="scientific">Trichocladium antarcticum</name>
    <dbReference type="NCBI Taxonomy" id="1450529"/>
    <lineage>
        <taxon>Eukaryota</taxon>
        <taxon>Fungi</taxon>
        <taxon>Dikarya</taxon>
        <taxon>Ascomycota</taxon>
        <taxon>Pezizomycotina</taxon>
        <taxon>Sordariomycetes</taxon>
        <taxon>Sordariomycetidae</taxon>
        <taxon>Sordariales</taxon>
        <taxon>Chaetomiaceae</taxon>
        <taxon>Trichocladium</taxon>
    </lineage>
</organism>
<keyword evidence="2" id="KW-1133">Transmembrane helix</keyword>
<proteinExistence type="predicted"/>
<name>A0AAN6UEN7_9PEZI</name>
<sequence>MDGADVLEQRRLRQGFALATLVSTVAGTFITGINLYDRLVEQRRQRKLDKGQNKKIQELEQRLDESRTEAKRSKEGGGKGDTGRDDDFRGSLERSGNTVQHEYDRCFGSMGPKFAQGDLIAQTQIQSQIILLQGTVIKLLEESILTGRPPDISKLYNTSEFAREGSIRALHDQYQRLLQAAPPQRRPTGPMRRTSSTPSLRDRPTGSVWSGRRPPQKTLTYHKHGPLFCRGAEELQHTSRPLDHSLAPCPTCGAGGDGLRDCQPWRIEKEVAVRGLSARQDRRPSRGSDDGSETIVVRSYVLTARFIFKCHREGSGYACYLCFCQRDRDTLCRSEEGLVNHITSKHSSIEYEGDSDIKELDRSLLYR</sequence>
<dbReference type="PANTHER" id="PTHR42354">
    <property type="entry name" value="C2H2-TYPE DOMAIN-CONTAINING PROTEIN"/>
    <property type="match status" value="1"/>
</dbReference>
<keyword evidence="2" id="KW-0812">Transmembrane</keyword>
<feature type="region of interest" description="Disordered" evidence="1">
    <location>
        <begin position="50"/>
        <end position="95"/>
    </location>
</feature>
<protein>
    <submittedName>
        <fullName evidence="3">Uncharacterized protein</fullName>
    </submittedName>
</protein>
<feature type="compositionally biased region" description="Basic and acidic residues" evidence="1">
    <location>
        <begin position="50"/>
        <end position="92"/>
    </location>
</feature>
<evidence type="ECO:0000313" key="3">
    <source>
        <dbReference type="EMBL" id="KAK4131231.1"/>
    </source>
</evidence>
<reference evidence="3" key="1">
    <citation type="journal article" date="2023" name="Mol. Phylogenet. Evol.">
        <title>Genome-scale phylogeny and comparative genomics of the fungal order Sordariales.</title>
        <authorList>
            <person name="Hensen N."/>
            <person name="Bonometti L."/>
            <person name="Westerberg I."/>
            <person name="Brannstrom I.O."/>
            <person name="Guillou S."/>
            <person name="Cros-Aarteil S."/>
            <person name="Calhoun S."/>
            <person name="Haridas S."/>
            <person name="Kuo A."/>
            <person name="Mondo S."/>
            <person name="Pangilinan J."/>
            <person name="Riley R."/>
            <person name="LaButti K."/>
            <person name="Andreopoulos B."/>
            <person name="Lipzen A."/>
            <person name="Chen C."/>
            <person name="Yan M."/>
            <person name="Daum C."/>
            <person name="Ng V."/>
            <person name="Clum A."/>
            <person name="Steindorff A."/>
            <person name="Ohm R.A."/>
            <person name="Martin F."/>
            <person name="Silar P."/>
            <person name="Natvig D.O."/>
            <person name="Lalanne C."/>
            <person name="Gautier V."/>
            <person name="Ament-Velasquez S.L."/>
            <person name="Kruys A."/>
            <person name="Hutchinson M.I."/>
            <person name="Powell A.J."/>
            <person name="Barry K."/>
            <person name="Miller A.N."/>
            <person name="Grigoriev I.V."/>
            <person name="Debuchy R."/>
            <person name="Gladieux P."/>
            <person name="Hiltunen Thoren M."/>
            <person name="Johannesson H."/>
        </authorList>
    </citation>
    <scope>NUCLEOTIDE SEQUENCE</scope>
    <source>
        <strain evidence="3">CBS 123565</strain>
    </source>
</reference>
<dbReference type="AlphaFoldDB" id="A0AAN6UEN7"/>
<keyword evidence="2" id="KW-0472">Membrane</keyword>
<keyword evidence="4" id="KW-1185">Reference proteome</keyword>
<evidence type="ECO:0000313" key="4">
    <source>
        <dbReference type="Proteomes" id="UP001304895"/>
    </source>
</evidence>
<dbReference type="PANTHER" id="PTHR42354:SF1">
    <property type="entry name" value="C2H2-TYPE DOMAIN-CONTAINING PROTEIN"/>
    <property type="match status" value="1"/>
</dbReference>
<evidence type="ECO:0000256" key="1">
    <source>
        <dbReference type="SAM" id="MobiDB-lite"/>
    </source>
</evidence>